<protein>
    <submittedName>
        <fullName evidence="1">Uncharacterized protein</fullName>
    </submittedName>
</protein>
<name>A0A0X8HH57_9GAMM</name>
<dbReference type="PATRIC" id="fig|507626.3.peg.3454"/>
<dbReference type="STRING" id="507626.LOKO_03455"/>
<dbReference type="AlphaFoldDB" id="A0A0X8HH57"/>
<evidence type="ECO:0000313" key="2">
    <source>
        <dbReference type="Proteomes" id="UP000063387"/>
    </source>
</evidence>
<sequence>MLINEALHEARRLQSSLRAMHVDRATLDEADLLSRALQHDPVENVLPFALDALERIDDHLPAGTLAGLVRVRIRSLVGTLQAISDRRAQVTITHGAALTPRTLQQAAINGAGTGCLSPSQAWAAWRLAIPVERLQQPLSARVARVLDRVRRLGVTGQYLAEGLRANAR</sequence>
<gene>
    <name evidence="1" type="ORF">LOKO_03455</name>
</gene>
<dbReference type="KEGG" id="hco:LOKO_03455"/>
<evidence type="ECO:0000313" key="1">
    <source>
        <dbReference type="EMBL" id="AMD02495.1"/>
    </source>
</evidence>
<organism evidence="1 2">
    <name type="scientific">Halomonas chromatireducens</name>
    <dbReference type="NCBI Taxonomy" id="507626"/>
    <lineage>
        <taxon>Bacteria</taxon>
        <taxon>Pseudomonadati</taxon>
        <taxon>Pseudomonadota</taxon>
        <taxon>Gammaproteobacteria</taxon>
        <taxon>Oceanospirillales</taxon>
        <taxon>Halomonadaceae</taxon>
        <taxon>Halomonas</taxon>
    </lineage>
</organism>
<keyword evidence="2" id="KW-1185">Reference proteome</keyword>
<dbReference type="OrthoDB" id="6172273at2"/>
<accession>A0A0X8HH57</accession>
<dbReference type="EMBL" id="CP014226">
    <property type="protein sequence ID" value="AMD02495.1"/>
    <property type="molecule type" value="Genomic_DNA"/>
</dbReference>
<reference evidence="1 2" key="2">
    <citation type="submission" date="2016-02" db="EMBL/GenBank/DDBJ databases">
        <authorList>
            <person name="Wen L."/>
            <person name="He K."/>
            <person name="Yang H."/>
        </authorList>
    </citation>
    <scope>NUCLEOTIDE SEQUENCE [LARGE SCALE GENOMIC DNA]</scope>
    <source>
        <strain evidence="1 2">AGD 8-3</strain>
    </source>
</reference>
<proteinExistence type="predicted"/>
<reference evidence="1 2" key="1">
    <citation type="journal article" date="2016" name="Genome Announc.">
        <title>Draft Genome Sequence of 'Halomonas chromatireducens' Strain AGD 8-3, a Haloalkaliphilic Chromate- and Selenite-Reducing Gammaproteobacterium.</title>
        <authorList>
            <person name="Sharko F.S."/>
            <person name="Shapovalova A.A."/>
            <person name="Tsygankova S.V."/>
            <person name="Komova A.V."/>
            <person name="Boulygina E.S."/>
            <person name="Teslyuk A.B."/>
            <person name="Gotovtsev P.M."/>
            <person name="Namsaraev Z.B."/>
            <person name="Khijniak T.V."/>
            <person name="Nedoluzhko A.V."/>
            <person name="Vasilov R.G."/>
        </authorList>
    </citation>
    <scope>NUCLEOTIDE SEQUENCE [LARGE SCALE GENOMIC DNA]</scope>
    <source>
        <strain evidence="1 2">AGD 8-3</strain>
    </source>
</reference>
<dbReference type="Proteomes" id="UP000063387">
    <property type="component" value="Chromosome"/>
</dbReference>
<dbReference type="RefSeq" id="WP_066451882.1">
    <property type="nucleotide sequence ID" value="NZ_CP014226.1"/>
</dbReference>